<dbReference type="Proteomes" id="UP000499080">
    <property type="component" value="Unassembled WGS sequence"/>
</dbReference>
<dbReference type="AlphaFoldDB" id="A0A4Y2BTS8"/>
<organism evidence="1 2">
    <name type="scientific">Araneus ventricosus</name>
    <name type="common">Orbweaver spider</name>
    <name type="synonym">Epeira ventricosa</name>
    <dbReference type="NCBI Taxonomy" id="182803"/>
    <lineage>
        <taxon>Eukaryota</taxon>
        <taxon>Metazoa</taxon>
        <taxon>Ecdysozoa</taxon>
        <taxon>Arthropoda</taxon>
        <taxon>Chelicerata</taxon>
        <taxon>Arachnida</taxon>
        <taxon>Araneae</taxon>
        <taxon>Araneomorphae</taxon>
        <taxon>Entelegynae</taxon>
        <taxon>Araneoidea</taxon>
        <taxon>Araneidae</taxon>
        <taxon>Araneus</taxon>
    </lineage>
</organism>
<keyword evidence="2" id="KW-1185">Reference proteome</keyword>
<reference evidence="1 2" key="1">
    <citation type="journal article" date="2019" name="Sci. Rep.">
        <title>Orb-weaving spider Araneus ventricosus genome elucidates the spidroin gene catalogue.</title>
        <authorList>
            <person name="Kono N."/>
            <person name="Nakamura H."/>
            <person name="Ohtoshi R."/>
            <person name="Moran D.A.P."/>
            <person name="Shinohara A."/>
            <person name="Yoshida Y."/>
            <person name="Fujiwara M."/>
            <person name="Mori M."/>
            <person name="Tomita M."/>
            <person name="Arakawa K."/>
        </authorList>
    </citation>
    <scope>NUCLEOTIDE SEQUENCE [LARGE SCALE GENOMIC DNA]</scope>
</reference>
<gene>
    <name evidence="1" type="ORF">AVEN_64675_1</name>
</gene>
<sequence length="97" mass="10855">MALFKVKYHEGAKKECHVPGASYPLYGSVRFKTFGHCLVCYICPPNLRSPVLNTLLKAQNTHLSFSPNQWRIQDLGLGGAEVIKFRIVMTNAKPHGL</sequence>
<proteinExistence type="predicted"/>
<dbReference type="EMBL" id="BGPR01084448">
    <property type="protein sequence ID" value="GBL95468.1"/>
    <property type="molecule type" value="Genomic_DNA"/>
</dbReference>
<evidence type="ECO:0000313" key="2">
    <source>
        <dbReference type="Proteomes" id="UP000499080"/>
    </source>
</evidence>
<evidence type="ECO:0000313" key="1">
    <source>
        <dbReference type="EMBL" id="GBL95468.1"/>
    </source>
</evidence>
<accession>A0A4Y2BTS8</accession>
<comment type="caution">
    <text evidence="1">The sequence shown here is derived from an EMBL/GenBank/DDBJ whole genome shotgun (WGS) entry which is preliminary data.</text>
</comment>
<protein>
    <submittedName>
        <fullName evidence="1">Uncharacterized protein</fullName>
    </submittedName>
</protein>
<name>A0A4Y2BTS8_ARAVE</name>